<sequence length="148" mass="16018">RAGAGLLITEAVAISVQGFGAPCIHGGPPGLVETRGESRPRQRSQDLPADLAHRSPGPPKLQRRRRGPFRCRTGVWPHSRRERPTGSVRTLPRAQDGRNSGGHRRLLQVCASCQGGGFRWHRHPRSQRVSPGHVPAPTSGRTSTGAQL</sequence>
<name>A0A8T1V1G4_9STRA</name>
<feature type="region of interest" description="Disordered" evidence="1">
    <location>
        <begin position="121"/>
        <end position="148"/>
    </location>
</feature>
<comment type="caution">
    <text evidence="2">The sequence shown here is derived from an EMBL/GenBank/DDBJ whole genome shotgun (WGS) entry which is preliminary data.</text>
</comment>
<accession>A0A8T1V1G4</accession>
<dbReference type="AlphaFoldDB" id="A0A8T1V1G4"/>
<dbReference type="EMBL" id="JAGDFM010001809">
    <property type="protein sequence ID" value="KAG7375112.1"/>
    <property type="molecule type" value="Genomic_DNA"/>
</dbReference>
<evidence type="ECO:0000313" key="3">
    <source>
        <dbReference type="Proteomes" id="UP000694044"/>
    </source>
</evidence>
<gene>
    <name evidence="2" type="ORF">PHYPSEUDO_003897</name>
</gene>
<reference evidence="2" key="1">
    <citation type="submission" date="2021-02" db="EMBL/GenBank/DDBJ databases">
        <authorList>
            <person name="Palmer J.M."/>
        </authorList>
    </citation>
    <scope>NUCLEOTIDE SEQUENCE</scope>
    <source>
        <strain evidence="2">SCRP734</strain>
    </source>
</reference>
<keyword evidence="3" id="KW-1185">Reference proteome</keyword>
<feature type="non-terminal residue" evidence="2">
    <location>
        <position position="1"/>
    </location>
</feature>
<dbReference type="Proteomes" id="UP000694044">
    <property type="component" value="Unassembled WGS sequence"/>
</dbReference>
<feature type="compositionally biased region" description="Polar residues" evidence="1">
    <location>
        <begin position="139"/>
        <end position="148"/>
    </location>
</feature>
<feature type="non-terminal residue" evidence="2">
    <location>
        <position position="148"/>
    </location>
</feature>
<feature type="region of interest" description="Disordered" evidence="1">
    <location>
        <begin position="23"/>
        <end position="105"/>
    </location>
</feature>
<protein>
    <submittedName>
        <fullName evidence="2">Uncharacterized protein</fullName>
    </submittedName>
</protein>
<feature type="compositionally biased region" description="Basic and acidic residues" evidence="1">
    <location>
        <begin position="34"/>
        <end position="44"/>
    </location>
</feature>
<evidence type="ECO:0000313" key="2">
    <source>
        <dbReference type="EMBL" id="KAG7375112.1"/>
    </source>
</evidence>
<proteinExistence type="predicted"/>
<evidence type="ECO:0000256" key="1">
    <source>
        <dbReference type="SAM" id="MobiDB-lite"/>
    </source>
</evidence>
<organism evidence="2 3">
    <name type="scientific">Phytophthora pseudosyringae</name>
    <dbReference type="NCBI Taxonomy" id="221518"/>
    <lineage>
        <taxon>Eukaryota</taxon>
        <taxon>Sar</taxon>
        <taxon>Stramenopiles</taxon>
        <taxon>Oomycota</taxon>
        <taxon>Peronosporomycetes</taxon>
        <taxon>Peronosporales</taxon>
        <taxon>Peronosporaceae</taxon>
        <taxon>Phytophthora</taxon>
    </lineage>
</organism>